<feature type="compositionally biased region" description="Low complexity" evidence="2">
    <location>
        <begin position="284"/>
        <end position="293"/>
    </location>
</feature>
<evidence type="ECO:0000259" key="3">
    <source>
        <dbReference type="PROSITE" id="PS50913"/>
    </source>
</evidence>
<evidence type="ECO:0000313" key="4">
    <source>
        <dbReference type="EMBL" id="KAF6765980.1"/>
    </source>
</evidence>
<feature type="compositionally biased region" description="Basic and acidic residues" evidence="2">
    <location>
        <begin position="26"/>
        <end position="37"/>
    </location>
</feature>
<dbReference type="Proteomes" id="UP000521943">
    <property type="component" value="Unassembled WGS sequence"/>
</dbReference>
<dbReference type="EMBL" id="JACGCI010000001">
    <property type="protein sequence ID" value="KAF6765980.1"/>
    <property type="molecule type" value="Genomic_DNA"/>
</dbReference>
<feature type="compositionally biased region" description="Low complexity" evidence="2">
    <location>
        <begin position="81"/>
        <end position="119"/>
    </location>
</feature>
<keyword evidence="1" id="KW-0175">Coiled coil</keyword>
<evidence type="ECO:0000313" key="5">
    <source>
        <dbReference type="Proteomes" id="UP000521943"/>
    </source>
</evidence>
<dbReference type="SMART" id="SM00755">
    <property type="entry name" value="Grip"/>
    <property type="match status" value="1"/>
</dbReference>
<reference evidence="4 5" key="1">
    <citation type="submission" date="2020-07" db="EMBL/GenBank/DDBJ databases">
        <title>Comparative genomics of pyrophilous fungi reveals a link between fire events and developmental genes.</title>
        <authorList>
            <consortium name="DOE Joint Genome Institute"/>
            <person name="Steindorff A.S."/>
            <person name="Carver A."/>
            <person name="Calhoun S."/>
            <person name="Stillman K."/>
            <person name="Liu H."/>
            <person name="Lipzen A."/>
            <person name="Pangilinan J."/>
            <person name="Labutti K."/>
            <person name="Bruns T.D."/>
            <person name="Grigoriev I.V."/>
        </authorList>
    </citation>
    <scope>NUCLEOTIDE SEQUENCE [LARGE SCALE GENOMIC DNA]</scope>
    <source>
        <strain evidence="4 5">CBS 144469</strain>
    </source>
</reference>
<dbReference type="Gene3D" id="1.10.220.60">
    <property type="entry name" value="GRIP domain"/>
    <property type="match status" value="1"/>
</dbReference>
<accession>A0A8H6MES8</accession>
<dbReference type="InterPro" id="IPR000237">
    <property type="entry name" value="GRIP_dom"/>
</dbReference>
<feature type="region of interest" description="Disordered" evidence="2">
    <location>
        <begin position="571"/>
        <end position="593"/>
    </location>
</feature>
<comment type="caution">
    <text evidence="4">The sequence shown here is derived from an EMBL/GenBank/DDBJ whole genome shotgun (WGS) entry which is preliminary data.</text>
</comment>
<feature type="compositionally biased region" description="Low complexity" evidence="2">
    <location>
        <begin position="38"/>
        <end position="68"/>
    </location>
</feature>
<feature type="compositionally biased region" description="Basic and acidic residues" evidence="2">
    <location>
        <begin position="174"/>
        <end position="196"/>
    </location>
</feature>
<evidence type="ECO:0000256" key="1">
    <source>
        <dbReference type="SAM" id="Coils"/>
    </source>
</evidence>
<organism evidence="4 5">
    <name type="scientific">Ephemerocybe angulata</name>
    <dbReference type="NCBI Taxonomy" id="980116"/>
    <lineage>
        <taxon>Eukaryota</taxon>
        <taxon>Fungi</taxon>
        <taxon>Dikarya</taxon>
        <taxon>Basidiomycota</taxon>
        <taxon>Agaricomycotina</taxon>
        <taxon>Agaricomycetes</taxon>
        <taxon>Agaricomycetidae</taxon>
        <taxon>Agaricales</taxon>
        <taxon>Agaricineae</taxon>
        <taxon>Psathyrellaceae</taxon>
        <taxon>Ephemerocybe</taxon>
    </lineage>
</organism>
<feature type="coiled-coil region" evidence="1">
    <location>
        <begin position="810"/>
        <end position="837"/>
    </location>
</feature>
<dbReference type="PROSITE" id="PS50913">
    <property type="entry name" value="GRIP"/>
    <property type="match status" value="1"/>
</dbReference>
<dbReference type="Pfam" id="PF01465">
    <property type="entry name" value="GRIP"/>
    <property type="match status" value="1"/>
</dbReference>
<feature type="compositionally biased region" description="Polar residues" evidence="2">
    <location>
        <begin position="263"/>
        <end position="274"/>
    </location>
</feature>
<feature type="region of interest" description="Disordered" evidence="2">
    <location>
        <begin position="913"/>
        <end position="960"/>
    </location>
</feature>
<dbReference type="AlphaFoldDB" id="A0A8H6MES8"/>
<proteinExistence type="predicted"/>
<feature type="domain" description="GRIP" evidence="3">
    <location>
        <begin position="957"/>
        <end position="1005"/>
    </location>
</feature>
<dbReference type="PANTHER" id="PTHR48125">
    <property type="entry name" value="LP07818P1"/>
    <property type="match status" value="1"/>
</dbReference>
<gene>
    <name evidence="4" type="ORF">DFP72DRAFT_1057176</name>
</gene>
<name>A0A8H6MES8_9AGAR</name>
<keyword evidence="5" id="KW-1185">Reference proteome</keyword>
<dbReference type="PANTHER" id="PTHR48125:SF12">
    <property type="entry name" value="AT HOOK TRANSCRIPTION FACTOR FAMILY-RELATED"/>
    <property type="match status" value="1"/>
</dbReference>
<feature type="coiled-coil region" evidence="1">
    <location>
        <begin position="869"/>
        <end position="907"/>
    </location>
</feature>
<feature type="compositionally biased region" description="Basic and acidic residues" evidence="2">
    <location>
        <begin position="206"/>
        <end position="225"/>
    </location>
</feature>
<evidence type="ECO:0000256" key="2">
    <source>
        <dbReference type="SAM" id="MobiDB-lite"/>
    </source>
</evidence>
<feature type="region of interest" description="Disordered" evidence="2">
    <location>
        <begin position="1"/>
        <end position="390"/>
    </location>
</feature>
<protein>
    <recommendedName>
        <fullName evidence="3">GRIP domain-containing protein</fullName>
    </recommendedName>
</protein>
<feature type="coiled-coil region" evidence="1">
    <location>
        <begin position="686"/>
        <end position="734"/>
    </location>
</feature>
<sequence>MFSQFRNAVEHLAQQVPIPQVAGEEGNERRSSLDLRRSISQRSGTPDSSASPNPNGGRSSPSPANPGAVRKSNLEERLRRAAAIASGESPSSVSGPSPSGSMSNGKQSSATAAATVASPSPSPDPSKKASLHRRTMSPASTPLPQSPALGARGDPLTKSSSNLVKSDAIPNLDLEAKDSGKSKDEPEGKPQDRGDSNNDELSTGSPKEKIFEETGTVDKEERQPDGKVTTGELTEQVEGEDKVTEGTKVVKKGNVEEGGAEPPTNSTGSDGQLESQDDAAQDDPLPSSSTSTSLPPPPAESQGPEPTVSSTSPTGPDAVVENEKSKPELQGVGIESPSPEPRSTPNGAGGVDEEEAKADAGETVVESKGVVAANEPPKQSPTLPEDKSKPNVAVEELQQRLKQVEQRFTDVSTSFKRLQAEKVAADTVLRDLTPIDTIRDSSGLRDYLKNLHDKQEIFQTEINLLNGKLSSYEGRLEELRDVHRLEAKSQIDQIDKLKTQLQETEALFQASERAISEAEGKLALDQTDAKALQVETERYKLIAKEEEEKRVKAVSLLKTVRQKLVRTEKEKEDALREVAASKERDRGEKEKEHVDRLRAQQEMEMVQIEKEKVVAQQKAGFEREVAALRERYEKEMAAVKGQLELEIITLKSSHSKELAAKTSQISTLENSLNSVTRDKNVFFEQLQIKQAETESAQSHLESLQHQNTELEFQLREANDRLALIKEEYVDYQREQESSAREPVTSATDIAQMISATESKYEVKLAEMKRGVAVLEKERSESEANWSRKLKEKVRELEELKGVLGSAARSREQDINVVEQLKADLGRAREEVRILKEQLLDVPVLQDTIQDLKKAAKERDEEVRLKSLTLDQQAEEHKSREAQLRQANKTLREELRKVQSSAALLERQRNPGVGYWNRVAGDEPQSPAMSASELSGAGSPRPTSPAPSTASTSTTNNRQEEEVNLEYLRNVILQFLEHKDMRPSLVKVISIILHFTPQETRRLMAKV</sequence>
<dbReference type="OrthoDB" id="1926336at2759"/>
<feature type="compositionally biased region" description="Low complexity" evidence="2">
    <location>
        <begin position="945"/>
        <end position="956"/>
    </location>
</feature>